<evidence type="ECO:0000313" key="4">
    <source>
        <dbReference type="Proteomes" id="UP000825729"/>
    </source>
</evidence>
<dbReference type="AlphaFoldDB" id="A0AAV7E620"/>
<dbReference type="CDD" id="cd00293">
    <property type="entry name" value="USP-like"/>
    <property type="match status" value="1"/>
</dbReference>
<organism evidence="3 4">
    <name type="scientific">Aristolochia fimbriata</name>
    <name type="common">White veined hardy Dutchman's pipe vine</name>
    <dbReference type="NCBI Taxonomy" id="158543"/>
    <lineage>
        <taxon>Eukaryota</taxon>
        <taxon>Viridiplantae</taxon>
        <taxon>Streptophyta</taxon>
        <taxon>Embryophyta</taxon>
        <taxon>Tracheophyta</taxon>
        <taxon>Spermatophyta</taxon>
        <taxon>Magnoliopsida</taxon>
        <taxon>Magnoliidae</taxon>
        <taxon>Piperales</taxon>
        <taxon>Aristolochiaceae</taxon>
        <taxon>Aristolochia</taxon>
    </lineage>
</organism>
<evidence type="ECO:0000256" key="1">
    <source>
        <dbReference type="SAM" id="MobiDB-lite"/>
    </source>
</evidence>
<dbReference type="InterPro" id="IPR006016">
    <property type="entry name" value="UspA"/>
</dbReference>
<dbReference type="PANTHER" id="PTHR47000">
    <property type="entry name" value="ADENINE NUCLEOTIDE ALPHA HYDROLASES-LIKE SUPERFAMILY PROTEIN"/>
    <property type="match status" value="1"/>
</dbReference>
<dbReference type="EMBL" id="JAINDJ010000007">
    <property type="protein sequence ID" value="KAG9442818.1"/>
    <property type="molecule type" value="Genomic_DNA"/>
</dbReference>
<evidence type="ECO:0000313" key="3">
    <source>
        <dbReference type="EMBL" id="KAG9442818.1"/>
    </source>
</evidence>
<comment type="caution">
    <text evidence="3">The sequence shown here is derived from an EMBL/GenBank/DDBJ whole genome shotgun (WGS) entry which is preliminary data.</text>
</comment>
<dbReference type="Gene3D" id="3.40.50.620">
    <property type="entry name" value="HUPs"/>
    <property type="match status" value="1"/>
</dbReference>
<feature type="region of interest" description="Disordered" evidence="1">
    <location>
        <begin position="23"/>
        <end position="53"/>
    </location>
</feature>
<name>A0AAV7E620_ARIFI</name>
<sequence length="249" mass="27054">MGRASPRLASFCLNRLTTRVRVRSPPIEHSKPISGGNKSDLSTATTTTTTTTTVRFSGPEAEKNAGEGTTKAVGFVAGRRIMIVVDSSQEAKSAVHWALTHTVQSQDTVVLLYVTRSAANPGGEVGDDQKGTNPRGYEILSSIKNTCQMKKPGLEVEIVSAEGKEKGPTIVEAAKKQGISLLVLGHRKRPSMTWRLLMTWARSKIAGGGTVEYCIQKAECMTVAVRRKSRKLGGYLITTKRHKDFWLLA</sequence>
<reference evidence="3 4" key="1">
    <citation type="submission" date="2021-07" db="EMBL/GenBank/DDBJ databases">
        <title>The Aristolochia fimbriata genome: insights into angiosperm evolution, floral development and chemical biosynthesis.</title>
        <authorList>
            <person name="Jiao Y."/>
        </authorList>
    </citation>
    <scope>NUCLEOTIDE SEQUENCE [LARGE SCALE GENOMIC DNA]</scope>
    <source>
        <strain evidence="3">IBCAS-2021</strain>
        <tissue evidence="3">Leaf</tissue>
    </source>
</reference>
<feature type="domain" description="UspA" evidence="2">
    <location>
        <begin position="79"/>
        <end position="226"/>
    </location>
</feature>
<dbReference type="SUPFAM" id="SSF52402">
    <property type="entry name" value="Adenine nucleotide alpha hydrolases-like"/>
    <property type="match status" value="1"/>
</dbReference>
<keyword evidence="4" id="KW-1185">Reference proteome</keyword>
<dbReference type="InterPro" id="IPR014729">
    <property type="entry name" value="Rossmann-like_a/b/a_fold"/>
</dbReference>
<gene>
    <name evidence="3" type="ORF">H6P81_018672</name>
</gene>
<dbReference type="PANTHER" id="PTHR47000:SF1">
    <property type="entry name" value="ADENINE NUCLEOTIDE ALPHA HYDROLASES-LIKE SUPERFAMILY PROTEIN"/>
    <property type="match status" value="1"/>
</dbReference>
<proteinExistence type="predicted"/>
<accession>A0AAV7E620</accession>
<dbReference type="Proteomes" id="UP000825729">
    <property type="component" value="Unassembled WGS sequence"/>
</dbReference>
<protein>
    <recommendedName>
        <fullName evidence="2">UspA domain-containing protein</fullName>
    </recommendedName>
</protein>
<dbReference type="Pfam" id="PF00582">
    <property type="entry name" value="Usp"/>
    <property type="match status" value="1"/>
</dbReference>
<evidence type="ECO:0000259" key="2">
    <source>
        <dbReference type="Pfam" id="PF00582"/>
    </source>
</evidence>
<feature type="compositionally biased region" description="Low complexity" evidence="1">
    <location>
        <begin position="43"/>
        <end position="53"/>
    </location>
</feature>